<dbReference type="Proteomes" id="UP000549695">
    <property type="component" value="Unassembled WGS sequence"/>
</dbReference>
<sequence length="228" mass="23399">MIPTTPPLADLPEPAGATPPERAALHWYLRLARHHLGRGPYLDVAGAGGVLLAGLARLGPVSGLAGSEDEAGAMRAGAPGCPVHLTPDALPGPVASLTAVEVLDRLPDAALAGDLGPGGWFRALEPGGRALVVAADAEGRGRELAGARWVPPRVPRGHLRIREILVDAGFEIVREGSDGLTRGPYGGVPTWADPRLAATRAQRSAGRLTCEAGAGERAVIIARRPAAP</sequence>
<accession>A0A852W162</accession>
<dbReference type="AlphaFoldDB" id="A0A852W162"/>
<dbReference type="EMBL" id="JACCCZ010000001">
    <property type="protein sequence ID" value="NYG02667.1"/>
    <property type="molecule type" value="Genomic_DNA"/>
</dbReference>
<evidence type="ECO:0000313" key="1">
    <source>
        <dbReference type="EMBL" id="NYG02667.1"/>
    </source>
</evidence>
<evidence type="ECO:0008006" key="3">
    <source>
        <dbReference type="Google" id="ProtNLM"/>
    </source>
</evidence>
<dbReference type="GeneID" id="98052699"/>
<keyword evidence="2" id="KW-1185">Reference proteome</keyword>
<gene>
    <name evidence="1" type="ORF">HDA37_002952</name>
</gene>
<reference evidence="1 2" key="1">
    <citation type="submission" date="2020-07" db="EMBL/GenBank/DDBJ databases">
        <title>Sequencing the genomes of 1000 actinobacteria strains.</title>
        <authorList>
            <person name="Klenk H.-P."/>
        </authorList>
    </citation>
    <scope>NUCLEOTIDE SEQUENCE [LARGE SCALE GENOMIC DNA]</scope>
    <source>
        <strain evidence="1 2">DSM 44749</strain>
    </source>
</reference>
<evidence type="ECO:0000313" key="2">
    <source>
        <dbReference type="Proteomes" id="UP000549695"/>
    </source>
</evidence>
<protein>
    <recommendedName>
        <fullName evidence="3">Methyltransferase family protein</fullName>
    </recommendedName>
</protein>
<name>A0A852W162_PSEA5</name>
<dbReference type="RefSeq" id="WP_073573806.1">
    <property type="nucleotide sequence ID" value="NZ_BAAAJZ010000003.1"/>
</dbReference>
<comment type="caution">
    <text evidence="1">The sequence shown here is derived from an EMBL/GenBank/DDBJ whole genome shotgun (WGS) entry which is preliminary data.</text>
</comment>
<organism evidence="1 2">
    <name type="scientific">Pseudonocardia alni</name>
    <name type="common">Amycolata alni</name>
    <dbReference type="NCBI Taxonomy" id="33907"/>
    <lineage>
        <taxon>Bacteria</taxon>
        <taxon>Bacillati</taxon>
        <taxon>Actinomycetota</taxon>
        <taxon>Actinomycetes</taxon>
        <taxon>Pseudonocardiales</taxon>
        <taxon>Pseudonocardiaceae</taxon>
        <taxon>Pseudonocardia</taxon>
    </lineage>
</organism>
<proteinExistence type="predicted"/>